<organism evidence="3 4">
    <name type="scientific">Burkholderia cepacia</name>
    <name type="common">Pseudomonas cepacia</name>
    <dbReference type="NCBI Taxonomy" id="292"/>
    <lineage>
        <taxon>Bacteria</taxon>
        <taxon>Pseudomonadati</taxon>
        <taxon>Pseudomonadota</taxon>
        <taxon>Betaproteobacteria</taxon>
        <taxon>Burkholderiales</taxon>
        <taxon>Burkholderiaceae</taxon>
        <taxon>Burkholderia</taxon>
        <taxon>Burkholderia cepacia complex</taxon>
    </lineage>
</organism>
<comment type="caution">
    <text evidence="3">The sequence shown here is derived from an EMBL/GenBank/DDBJ whole genome shotgun (WGS) entry which is preliminary data.</text>
</comment>
<dbReference type="AlphaFoldDB" id="A0A103ZBA6"/>
<dbReference type="Proteomes" id="UP000069001">
    <property type="component" value="Unassembled WGS sequence"/>
</dbReference>
<protein>
    <submittedName>
        <fullName evidence="3">Uncharacterized protein</fullName>
    </submittedName>
</protein>
<evidence type="ECO:0000313" key="4">
    <source>
        <dbReference type="Proteomes" id="UP000069001"/>
    </source>
</evidence>
<feature type="chain" id="PRO_5007120056" evidence="2">
    <location>
        <begin position="23"/>
        <end position="75"/>
    </location>
</feature>
<evidence type="ECO:0000313" key="3">
    <source>
        <dbReference type="EMBL" id="KVK76810.1"/>
    </source>
</evidence>
<proteinExistence type="predicted"/>
<dbReference type="Gene3D" id="1.25.40.20">
    <property type="entry name" value="Ankyrin repeat-containing domain"/>
    <property type="match status" value="1"/>
</dbReference>
<accession>A0A103ZBA6</accession>
<dbReference type="RefSeq" id="WP_059731589.1">
    <property type="nucleotide sequence ID" value="NZ_LOYH01000084.1"/>
</dbReference>
<dbReference type="InterPro" id="IPR002110">
    <property type="entry name" value="Ankyrin_rpt"/>
</dbReference>
<name>A0A103ZBA6_BURCE</name>
<dbReference type="InterPro" id="IPR036770">
    <property type="entry name" value="Ankyrin_rpt-contain_sf"/>
</dbReference>
<reference evidence="3 4" key="1">
    <citation type="submission" date="2015-11" db="EMBL/GenBank/DDBJ databases">
        <title>Expanding the genomic diversity of Burkholderia species for the development of highly accurate diagnostics.</title>
        <authorList>
            <person name="Sahl J."/>
            <person name="Keim P."/>
            <person name="Wagner D."/>
        </authorList>
    </citation>
    <scope>NUCLEOTIDE SEQUENCE [LARGE SCALE GENOMIC DNA]</scope>
    <source>
        <strain evidence="3 4">MSMB1302</strain>
    </source>
</reference>
<keyword evidence="1" id="KW-0040">ANK repeat</keyword>
<feature type="repeat" description="ANK" evidence="1">
    <location>
        <begin position="49"/>
        <end position="75"/>
    </location>
</feature>
<dbReference type="EMBL" id="LOYH01000084">
    <property type="protein sequence ID" value="KVK76810.1"/>
    <property type="molecule type" value="Genomic_DNA"/>
</dbReference>
<keyword evidence="2" id="KW-0732">Signal</keyword>
<dbReference type="PROSITE" id="PS50088">
    <property type="entry name" value="ANK_REPEAT"/>
    <property type="match status" value="1"/>
</dbReference>
<evidence type="ECO:0000256" key="2">
    <source>
        <dbReference type="SAM" id="SignalP"/>
    </source>
</evidence>
<dbReference type="SUPFAM" id="SSF48403">
    <property type="entry name" value="Ankyrin repeat"/>
    <property type="match status" value="1"/>
</dbReference>
<evidence type="ECO:0000256" key="1">
    <source>
        <dbReference type="PROSITE-ProRule" id="PRU00023"/>
    </source>
</evidence>
<sequence>MFFKRIAIIGSFALTTLTSAVAAVGGARYLRIVQLLVDGHANVDLGDSNGGTPLQRARRRGDAAIERVLVGAGAR</sequence>
<gene>
    <name evidence="3" type="ORF">WS90_03260</name>
</gene>
<feature type="signal peptide" evidence="2">
    <location>
        <begin position="1"/>
        <end position="22"/>
    </location>
</feature>
<dbReference type="PROSITE" id="PS50297">
    <property type="entry name" value="ANK_REP_REGION"/>
    <property type="match status" value="1"/>
</dbReference>